<dbReference type="Pfam" id="PF11136">
    <property type="entry name" value="DUF2889"/>
    <property type="match status" value="1"/>
</dbReference>
<protein>
    <recommendedName>
        <fullName evidence="3">DUF2889 domain-containing protein</fullName>
    </recommendedName>
</protein>
<keyword evidence="2" id="KW-1185">Reference proteome</keyword>
<dbReference type="Proteomes" id="UP000621859">
    <property type="component" value="Unassembled WGS sequence"/>
</dbReference>
<gene>
    <name evidence="1" type="ORF">GCM10010971_21590</name>
</gene>
<sequence length="193" mass="21535">MPLSPPAARQHYHTRQIQCEGFLRDDGLWDIEASITDTKGYPVSFYDGRQLPEGEPLHLMHVRLTLSDQYEIVAVEAATTHSPYTICPEIAASYQRLVGLRIGPGFNRKVRELFKGRDGCTHITELLGPMATVAFQTVSSGLRKREAPQPAVGPRTTAQARLLARLIDSCHGWRSDGEPVRVQFPEHYTGDTP</sequence>
<organism evidence="1 2">
    <name type="scientific">Silvimonas amylolytica</name>
    <dbReference type="NCBI Taxonomy" id="449663"/>
    <lineage>
        <taxon>Bacteria</taxon>
        <taxon>Pseudomonadati</taxon>
        <taxon>Pseudomonadota</taxon>
        <taxon>Betaproteobacteria</taxon>
        <taxon>Neisseriales</taxon>
        <taxon>Chitinibacteraceae</taxon>
        <taxon>Silvimonas</taxon>
    </lineage>
</organism>
<dbReference type="EMBL" id="BMLY01000003">
    <property type="protein sequence ID" value="GGP26340.1"/>
    <property type="molecule type" value="Genomic_DNA"/>
</dbReference>
<dbReference type="RefSeq" id="WP_188693106.1">
    <property type="nucleotide sequence ID" value="NZ_BMLY01000003.1"/>
</dbReference>
<proteinExistence type="predicted"/>
<accession>A0ABQ2PM79</accession>
<reference evidence="2" key="1">
    <citation type="journal article" date="2019" name="Int. J. Syst. Evol. Microbiol.">
        <title>The Global Catalogue of Microorganisms (GCM) 10K type strain sequencing project: providing services to taxonomists for standard genome sequencing and annotation.</title>
        <authorList>
            <consortium name="The Broad Institute Genomics Platform"/>
            <consortium name="The Broad Institute Genome Sequencing Center for Infectious Disease"/>
            <person name="Wu L."/>
            <person name="Ma J."/>
        </authorList>
    </citation>
    <scope>NUCLEOTIDE SEQUENCE [LARGE SCALE GENOMIC DNA]</scope>
    <source>
        <strain evidence="2">CGMCC 1.8860</strain>
    </source>
</reference>
<dbReference type="InterPro" id="IPR021312">
    <property type="entry name" value="DUF2889"/>
</dbReference>
<evidence type="ECO:0000313" key="1">
    <source>
        <dbReference type="EMBL" id="GGP26340.1"/>
    </source>
</evidence>
<evidence type="ECO:0000313" key="2">
    <source>
        <dbReference type="Proteomes" id="UP000621859"/>
    </source>
</evidence>
<comment type="caution">
    <text evidence="1">The sequence shown here is derived from an EMBL/GenBank/DDBJ whole genome shotgun (WGS) entry which is preliminary data.</text>
</comment>
<evidence type="ECO:0008006" key="3">
    <source>
        <dbReference type="Google" id="ProtNLM"/>
    </source>
</evidence>
<name>A0ABQ2PM79_9NEIS</name>